<evidence type="ECO:0000313" key="13">
    <source>
        <dbReference type="Proteomes" id="UP000315496"/>
    </source>
</evidence>
<feature type="domain" description="Methionyl/Valyl/Leucyl/Isoleucyl-tRNA synthetase anticodon-binding" evidence="10">
    <location>
        <begin position="482"/>
        <end position="578"/>
    </location>
</feature>
<proteinExistence type="inferred from homology"/>
<reference evidence="12 13" key="1">
    <citation type="submission" date="2019-05" db="EMBL/GenBank/DDBJ databases">
        <title>The compact genome of Giardia muris reveals important steps in the evolution of intestinal protozoan parasites.</title>
        <authorList>
            <person name="Xu F."/>
            <person name="Jimenez-Gonzalez A."/>
            <person name="Einarsson E."/>
            <person name="Astvaldsson A."/>
            <person name="Peirasmaki D."/>
            <person name="Eckmann L."/>
            <person name="Andersson J.O."/>
            <person name="Svard S.G."/>
            <person name="Jerlstrom-Hultqvist J."/>
        </authorList>
    </citation>
    <scope>NUCLEOTIDE SEQUENCE [LARGE SCALE GENOMIC DNA]</scope>
    <source>
        <strain evidence="12 13">Roberts-Thomson</strain>
    </source>
</reference>
<dbReference type="Gene3D" id="2.170.220.10">
    <property type="match status" value="1"/>
</dbReference>
<dbReference type="Proteomes" id="UP000315496">
    <property type="component" value="Chromosome 4"/>
</dbReference>
<dbReference type="GO" id="GO:0005524">
    <property type="term" value="F:ATP binding"/>
    <property type="evidence" value="ECO:0007669"/>
    <property type="project" value="UniProtKB-KW"/>
</dbReference>
<dbReference type="EC" id="6.1.1.10" evidence="1"/>
<keyword evidence="5 8" id="KW-0648">Protein biosynthesis</keyword>
<keyword evidence="2 8" id="KW-0436">Ligase</keyword>
<dbReference type="InterPro" id="IPR033911">
    <property type="entry name" value="MetRS_core"/>
</dbReference>
<dbReference type="InterPro" id="IPR015413">
    <property type="entry name" value="Methionyl/Leucyl_tRNA_Synth"/>
</dbReference>
<evidence type="ECO:0000259" key="11">
    <source>
        <dbReference type="Pfam" id="PF09334"/>
    </source>
</evidence>
<gene>
    <name evidence="12" type="ORF">GMRT_11717</name>
</gene>
<protein>
    <recommendedName>
        <fullName evidence="1">methionine--tRNA ligase</fullName>
        <ecNumber evidence="1">6.1.1.10</ecNumber>
    </recommendedName>
    <alternativeName>
        <fullName evidence="7">Methionyl-tRNA synthetase</fullName>
    </alternativeName>
</protein>
<keyword evidence="13" id="KW-1185">Reference proteome</keyword>
<sequence length="651" mass="74231">MDKPYYITTPIYYVNGEPHIGHVFTTLLADTMHRYRRLTGQPAYYMTGTDEHGQKVQQTADAHGVSPQEWCDRMATIFSQAFDTSFGIAPSRFMRTTYAAHEERAILLWKRLSERGFIYKATYEGWYCVSDEAFVTKNNVAERLCPDGSIAVYSLESGQPCIWLAEENYMFRLSAFADLLLNYYATHPNAITPSFRQREIIRFLKSGLHDISVSRSRSKISWGIPVPGDPEHVLYVWIDALTIYLTGAKWDGTFGPAPAWIDGKLSLNYDAGQKNVLSASTFEGEDPFIAGDLGGDVPSMWPADIQYLGKDIMRFHCVYWPAFLLAAGLELPRLFFVHGWWKVNDQKIGKSLGNASNPLALVERIGLDPFKYFLLCEGSPDHDPVISDELIDKRYNSDLANTLGNLVMRCWAPALVPERVWPNPLPLLRLHNPLVLETILRVTLDLNLDYLFVKLDEAWVKEGRPPASEVLHYSTLRELILLTNKCVYRVRRHMRYSRFSAALASIFEIVERCNSYLQLVEPWKFKRIFEPEVGGAARDFVIYFLLEALRIAVTLLQPFMPEKSVEILQMLGVEEHLHYITPSILRVGVCSPGIPLAQESGVLFPKNERPNACEDVEKPKWEPKPKAEKRDKKAEKAARKAEKAAKKKQLE</sequence>
<dbReference type="OrthoDB" id="24670at2759"/>
<dbReference type="InterPro" id="IPR023457">
    <property type="entry name" value="Met-tRNA_synth_2"/>
</dbReference>
<dbReference type="GO" id="GO:0004825">
    <property type="term" value="F:methionine-tRNA ligase activity"/>
    <property type="evidence" value="ECO:0007669"/>
    <property type="project" value="UniProtKB-EC"/>
</dbReference>
<feature type="region of interest" description="Disordered" evidence="9">
    <location>
        <begin position="606"/>
        <end position="651"/>
    </location>
</feature>
<dbReference type="InterPro" id="IPR009080">
    <property type="entry name" value="tRNAsynth_Ia_anticodon-bd"/>
</dbReference>
<feature type="domain" description="Methionyl/Leucyl tRNA synthetase" evidence="11">
    <location>
        <begin position="5"/>
        <end position="248"/>
    </location>
</feature>
<dbReference type="FunFam" id="2.170.220.10:FF:000002">
    <property type="entry name" value="Methionine--tRNA ligase"/>
    <property type="match status" value="1"/>
</dbReference>
<evidence type="ECO:0000313" key="12">
    <source>
        <dbReference type="EMBL" id="TNJ26726.1"/>
    </source>
</evidence>
<dbReference type="AlphaFoldDB" id="A0A4Z1SM25"/>
<organism evidence="12 13">
    <name type="scientific">Giardia muris</name>
    <dbReference type="NCBI Taxonomy" id="5742"/>
    <lineage>
        <taxon>Eukaryota</taxon>
        <taxon>Metamonada</taxon>
        <taxon>Diplomonadida</taxon>
        <taxon>Hexamitidae</taxon>
        <taxon>Giardiinae</taxon>
        <taxon>Giardia</taxon>
    </lineage>
</organism>
<dbReference type="EMBL" id="VDLU01000004">
    <property type="protein sequence ID" value="TNJ26726.1"/>
    <property type="molecule type" value="Genomic_DNA"/>
</dbReference>
<evidence type="ECO:0000259" key="10">
    <source>
        <dbReference type="Pfam" id="PF08264"/>
    </source>
</evidence>
<evidence type="ECO:0000256" key="5">
    <source>
        <dbReference type="ARBA" id="ARBA00022917"/>
    </source>
</evidence>
<dbReference type="InterPro" id="IPR014729">
    <property type="entry name" value="Rossmann-like_a/b/a_fold"/>
</dbReference>
<accession>A0A4Z1SM25</accession>
<comment type="similarity">
    <text evidence="8">Belongs to the class-I aminoacyl-tRNA synthetase family.</text>
</comment>
<feature type="domain" description="Methionyl/Leucyl tRNA synthetase" evidence="11">
    <location>
        <begin position="305"/>
        <end position="410"/>
    </location>
</feature>
<dbReference type="CDD" id="cd00814">
    <property type="entry name" value="MetRS_core"/>
    <property type="match status" value="1"/>
</dbReference>
<dbReference type="Gene3D" id="3.40.50.620">
    <property type="entry name" value="HUPs"/>
    <property type="match status" value="1"/>
</dbReference>
<evidence type="ECO:0000256" key="1">
    <source>
        <dbReference type="ARBA" id="ARBA00012838"/>
    </source>
</evidence>
<dbReference type="SUPFAM" id="SSF52374">
    <property type="entry name" value="Nucleotidylyl transferase"/>
    <property type="match status" value="1"/>
</dbReference>
<dbReference type="NCBIfam" id="TIGR00398">
    <property type="entry name" value="metG"/>
    <property type="match status" value="1"/>
</dbReference>
<keyword evidence="3 8" id="KW-0547">Nucleotide-binding</keyword>
<dbReference type="PANTHER" id="PTHR43326">
    <property type="entry name" value="METHIONYL-TRNA SYNTHETASE"/>
    <property type="match status" value="1"/>
</dbReference>
<evidence type="ECO:0000256" key="8">
    <source>
        <dbReference type="RuleBase" id="RU363039"/>
    </source>
</evidence>
<evidence type="ECO:0000256" key="9">
    <source>
        <dbReference type="SAM" id="MobiDB-lite"/>
    </source>
</evidence>
<keyword evidence="6 8" id="KW-0030">Aminoacyl-tRNA synthetase</keyword>
<dbReference type="PANTHER" id="PTHR43326:SF1">
    <property type="entry name" value="METHIONINE--TRNA LIGASE, MITOCHONDRIAL"/>
    <property type="match status" value="1"/>
</dbReference>
<dbReference type="Pfam" id="PF08264">
    <property type="entry name" value="Anticodon_1"/>
    <property type="match status" value="1"/>
</dbReference>
<dbReference type="InterPro" id="IPR014758">
    <property type="entry name" value="Met-tRNA_synth"/>
</dbReference>
<dbReference type="PRINTS" id="PR01041">
    <property type="entry name" value="TRNASYNTHMET"/>
</dbReference>
<dbReference type="GO" id="GO:0006431">
    <property type="term" value="P:methionyl-tRNA aminoacylation"/>
    <property type="evidence" value="ECO:0007669"/>
    <property type="project" value="InterPro"/>
</dbReference>
<dbReference type="Pfam" id="PF09334">
    <property type="entry name" value="tRNA-synt_1g"/>
    <property type="match status" value="2"/>
</dbReference>
<dbReference type="SUPFAM" id="SSF47323">
    <property type="entry name" value="Anticodon-binding domain of a subclass of class I aminoacyl-tRNA synthetases"/>
    <property type="match status" value="1"/>
</dbReference>
<dbReference type="VEuPathDB" id="GiardiaDB:GMRT_11717"/>
<dbReference type="Gene3D" id="1.10.730.10">
    <property type="entry name" value="Isoleucyl-tRNA Synthetase, Domain 1"/>
    <property type="match status" value="1"/>
</dbReference>
<evidence type="ECO:0000256" key="7">
    <source>
        <dbReference type="ARBA" id="ARBA00030904"/>
    </source>
</evidence>
<evidence type="ECO:0000256" key="6">
    <source>
        <dbReference type="ARBA" id="ARBA00023146"/>
    </source>
</evidence>
<evidence type="ECO:0000256" key="3">
    <source>
        <dbReference type="ARBA" id="ARBA00022741"/>
    </source>
</evidence>
<keyword evidence="4 8" id="KW-0067">ATP-binding</keyword>
<name>A0A4Z1SM25_GIAMU</name>
<comment type="caution">
    <text evidence="12">The sequence shown here is derived from an EMBL/GenBank/DDBJ whole genome shotgun (WGS) entry which is preliminary data.</text>
</comment>
<dbReference type="InterPro" id="IPR013155">
    <property type="entry name" value="M/V/L/I-tRNA-synth_anticd-bd"/>
</dbReference>
<evidence type="ECO:0000256" key="4">
    <source>
        <dbReference type="ARBA" id="ARBA00022840"/>
    </source>
</evidence>
<evidence type="ECO:0000256" key="2">
    <source>
        <dbReference type="ARBA" id="ARBA00022598"/>
    </source>
</evidence>